<dbReference type="Pfam" id="PF17428">
    <property type="entry name" value="DUF5412"/>
    <property type="match status" value="1"/>
</dbReference>
<evidence type="ECO:0000313" key="2">
    <source>
        <dbReference type="Proteomes" id="UP000194422"/>
    </source>
</evidence>
<proteinExistence type="predicted"/>
<organism evidence="1 2">
    <name type="scientific">Bacillus paranthracis</name>
    <dbReference type="NCBI Taxonomy" id="2026186"/>
    <lineage>
        <taxon>Bacteria</taxon>
        <taxon>Bacillati</taxon>
        <taxon>Bacillota</taxon>
        <taxon>Bacilli</taxon>
        <taxon>Bacillales</taxon>
        <taxon>Bacillaceae</taxon>
        <taxon>Bacillus</taxon>
        <taxon>Bacillus cereus group</taxon>
    </lineage>
</organism>
<reference evidence="1 2" key="1">
    <citation type="submission" date="2017-04" db="EMBL/GenBank/DDBJ databases">
        <authorList>
            <person name="Criscuolo A."/>
        </authorList>
    </citation>
    <scope>NUCLEOTIDE SEQUENCE [LARGE SCALE GENOMIC DNA]</scope>
    <source>
        <strain evidence="1">16-00174</strain>
    </source>
</reference>
<sequence>MKKIFFTILLIIIVLISLGYWKFFTLSGLSGGEKIQSIHSPNKTYRYIYTGIMAEQQLAML</sequence>
<protein>
    <submittedName>
        <fullName evidence="1">Uncharacterized protein</fullName>
    </submittedName>
</protein>
<comment type="caution">
    <text evidence="1">The sequence shown here is derived from an EMBL/GenBank/DDBJ whole genome shotgun (WGS) entry which is preliminary data.</text>
</comment>
<dbReference type="AlphaFoldDB" id="A0A7D8HDH1"/>
<accession>A0A7D8HDH1</accession>
<name>A0A7D8HDH1_9BACI</name>
<dbReference type="Proteomes" id="UP000194422">
    <property type="component" value="Unassembled WGS sequence"/>
</dbReference>
<dbReference type="InterPro" id="IPR035406">
    <property type="entry name" value="DUF5412"/>
</dbReference>
<evidence type="ECO:0000313" key="1">
    <source>
        <dbReference type="EMBL" id="SME16748.1"/>
    </source>
</evidence>
<gene>
    <name evidence="1" type="ORF">BACERE00174_03772</name>
</gene>
<dbReference type="EMBL" id="FWYW01000079">
    <property type="protein sequence ID" value="SME16748.1"/>
    <property type="molecule type" value="Genomic_DNA"/>
</dbReference>